<dbReference type="RefSeq" id="WP_073631527.1">
    <property type="nucleotide sequence ID" value="NZ_FRXO01000010.1"/>
</dbReference>
<dbReference type="GO" id="GO:0003676">
    <property type="term" value="F:nucleic acid binding"/>
    <property type="evidence" value="ECO:0007669"/>
    <property type="project" value="InterPro"/>
</dbReference>
<keyword evidence="3 8" id="KW-0347">Helicase</keyword>
<dbReference type="InterPro" id="IPR049614">
    <property type="entry name" value="HrpB_DEXH"/>
</dbReference>
<dbReference type="PANTHER" id="PTHR43519:SF1">
    <property type="entry name" value="ATP-DEPENDENT RNA HELICASE HRPB"/>
    <property type="match status" value="1"/>
</dbReference>
<feature type="domain" description="Helicase C-terminal" evidence="7">
    <location>
        <begin position="215"/>
        <end position="383"/>
    </location>
</feature>
<name>A0A1M7ZQI2_9HYPH</name>
<dbReference type="Pfam" id="PF00271">
    <property type="entry name" value="Helicase_C"/>
    <property type="match status" value="1"/>
</dbReference>
<dbReference type="InterPro" id="IPR027417">
    <property type="entry name" value="P-loop_NTPase"/>
</dbReference>
<evidence type="ECO:0000313" key="8">
    <source>
        <dbReference type="EMBL" id="SHO67072.1"/>
    </source>
</evidence>
<evidence type="ECO:0000256" key="4">
    <source>
        <dbReference type="ARBA" id="ARBA00022840"/>
    </source>
</evidence>
<proteinExistence type="predicted"/>
<dbReference type="InterPro" id="IPR013689">
    <property type="entry name" value="RNA_helicase_ATP-dep_HrpB_C"/>
</dbReference>
<dbReference type="PANTHER" id="PTHR43519">
    <property type="entry name" value="ATP-DEPENDENT RNA HELICASE HRPB"/>
    <property type="match status" value="1"/>
</dbReference>
<dbReference type="SMART" id="SM00847">
    <property type="entry name" value="HA2"/>
    <property type="match status" value="1"/>
</dbReference>
<dbReference type="InterPro" id="IPR014001">
    <property type="entry name" value="Helicase_ATP-bd"/>
</dbReference>
<gene>
    <name evidence="8" type="ORF">SAMN02745172_03736</name>
</gene>
<dbReference type="InterPro" id="IPR010225">
    <property type="entry name" value="HrpB"/>
</dbReference>
<dbReference type="SMART" id="SM00490">
    <property type="entry name" value="HELICc"/>
    <property type="match status" value="1"/>
</dbReference>
<dbReference type="PROSITE" id="PS51192">
    <property type="entry name" value="HELICASE_ATP_BIND_1"/>
    <property type="match status" value="1"/>
</dbReference>
<dbReference type="OrthoDB" id="9805617at2"/>
<dbReference type="GO" id="GO:0004386">
    <property type="term" value="F:helicase activity"/>
    <property type="evidence" value="ECO:0007669"/>
    <property type="project" value="UniProtKB-KW"/>
</dbReference>
<dbReference type="CDD" id="cd18791">
    <property type="entry name" value="SF2_C_RHA"/>
    <property type="match status" value="1"/>
</dbReference>
<protein>
    <submittedName>
        <fullName evidence="8">ATP-dependent helicase HrpB</fullName>
    </submittedName>
</protein>
<feature type="region of interest" description="Disordered" evidence="5">
    <location>
        <begin position="808"/>
        <end position="830"/>
    </location>
</feature>
<dbReference type="PIRSF" id="PIRSF005496">
    <property type="entry name" value="ATP_hel_hrpB"/>
    <property type="match status" value="1"/>
</dbReference>
<dbReference type="AlphaFoldDB" id="A0A1M7ZQI2"/>
<dbReference type="InterPro" id="IPR002464">
    <property type="entry name" value="DNA/RNA_helicase_DEAH_CS"/>
</dbReference>
<evidence type="ECO:0000313" key="9">
    <source>
        <dbReference type="Proteomes" id="UP000186406"/>
    </source>
</evidence>
<evidence type="ECO:0000259" key="7">
    <source>
        <dbReference type="PROSITE" id="PS51194"/>
    </source>
</evidence>
<dbReference type="GO" id="GO:0016787">
    <property type="term" value="F:hydrolase activity"/>
    <property type="evidence" value="ECO:0007669"/>
    <property type="project" value="UniProtKB-KW"/>
</dbReference>
<dbReference type="InterPro" id="IPR001650">
    <property type="entry name" value="Helicase_C-like"/>
</dbReference>
<dbReference type="SMART" id="SM00487">
    <property type="entry name" value="DEXDc"/>
    <property type="match status" value="1"/>
</dbReference>
<dbReference type="PROSITE" id="PS00690">
    <property type="entry name" value="DEAH_ATP_HELICASE"/>
    <property type="match status" value="1"/>
</dbReference>
<reference evidence="8 9" key="1">
    <citation type="submission" date="2016-12" db="EMBL/GenBank/DDBJ databases">
        <authorList>
            <person name="Song W.-J."/>
            <person name="Kurnit D.M."/>
        </authorList>
    </citation>
    <scope>NUCLEOTIDE SEQUENCE [LARGE SCALE GENOMIC DNA]</scope>
    <source>
        <strain evidence="8 9">DSM 19599</strain>
    </source>
</reference>
<keyword evidence="4" id="KW-0067">ATP-binding</keyword>
<dbReference type="Gene3D" id="3.40.50.300">
    <property type="entry name" value="P-loop containing nucleotide triphosphate hydrolases"/>
    <property type="match status" value="2"/>
</dbReference>
<dbReference type="SUPFAM" id="SSF52540">
    <property type="entry name" value="P-loop containing nucleoside triphosphate hydrolases"/>
    <property type="match status" value="1"/>
</dbReference>
<feature type="domain" description="Helicase ATP-binding" evidence="6">
    <location>
        <begin position="28"/>
        <end position="192"/>
    </location>
</feature>
<keyword evidence="2" id="KW-0378">Hydrolase</keyword>
<dbReference type="STRING" id="1123029.SAMN02745172_03736"/>
<dbReference type="GO" id="GO:0005524">
    <property type="term" value="F:ATP binding"/>
    <property type="evidence" value="ECO:0007669"/>
    <property type="project" value="UniProtKB-KW"/>
</dbReference>
<dbReference type="Gene3D" id="1.20.120.1080">
    <property type="match status" value="1"/>
</dbReference>
<dbReference type="InterPro" id="IPR007502">
    <property type="entry name" value="Helicase-assoc_dom"/>
</dbReference>
<dbReference type="PROSITE" id="PS51194">
    <property type="entry name" value="HELICASE_CTER"/>
    <property type="match status" value="1"/>
</dbReference>
<evidence type="ECO:0000256" key="5">
    <source>
        <dbReference type="SAM" id="MobiDB-lite"/>
    </source>
</evidence>
<evidence type="ECO:0000256" key="3">
    <source>
        <dbReference type="ARBA" id="ARBA00022806"/>
    </source>
</evidence>
<dbReference type="Proteomes" id="UP000186406">
    <property type="component" value="Unassembled WGS sequence"/>
</dbReference>
<organism evidence="8 9">
    <name type="scientific">Pseudoxanthobacter soli DSM 19599</name>
    <dbReference type="NCBI Taxonomy" id="1123029"/>
    <lineage>
        <taxon>Bacteria</taxon>
        <taxon>Pseudomonadati</taxon>
        <taxon>Pseudomonadota</taxon>
        <taxon>Alphaproteobacteria</taxon>
        <taxon>Hyphomicrobiales</taxon>
        <taxon>Segnochrobactraceae</taxon>
        <taxon>Pseudoxanthobacter</taxon>
    </lineage>
</organism>
<keyword evidence="9" id="KW-1185">Reference proteome</keyword>
<dbReference type="CDD" id="cd17990">
    <property type="entry name" value="DEXHc_HrpB"/>
    <property type="match status" value="1"/>
</dbReference>
<evidence type="ECO:0000259" key="6">
    <source>
        <dbReference type="PROSITE" id="PS51192"/>
    </source>
</evidence>
<accession>A0A1M7ZQI2</accession>
<dbReference type="Pfam" id="PF00270">
    <property type="entry name" value="DEAD"/>
    <property type="match status" value="1"/>
</dbReference>
<keyword evidence="1" id="KW-0547">Nucleotide-binding</keyword>
<dbReference type="NCBIfam" id="TIGR01970">
    <property type="entry name" value="DEAH_box_HrpB"/>
    <property type="match status" value="1"/>
</dbReference>
<evidence type="ECO:0000256" key="1">
    <source>
        <dbReference type="ARBA" id="ARBA00022741"/>
    </source>
</evidence>
<dbReference type="InterPro" id="IPR011545">
    <property type="entry name" value="DEAD/DEAH_box_helicase_dom"/>
</dbReference>
<dbReference type="FunFam" id="3.40.50.300:FF:002125">
    <property type="entry name" value="ATP-dependent helicase HrpB"/>
    <property type="match status" value="1"/>
</dbReference>
<evidence type="ECO:0000256" key="2">
    <source>
        <dbReference type="ARBA" id="ARBA00022801"/>
    </source>
</evidence>
<sequence>MPVPDAARGAADPTSAVLPVEAAMPALLDALAGQGRAVLVAPPGAGKTTRVPLALLGTPWRQDGRIVVLEPRRLAARAAAARMAATLGEPVGRTVGFRVRGEARISAATRIEIVTEGVFTRMIVDDPSLEGVAAVLFDEAHERSLDGDLGLALAVEARDALRPDLRVVVMSATIDAARFAGVLGGAPVVESAGRMFPVETRYRPRPAGERIEDAMAAAILAALRDEGGSVLAFLPGQAEILRTAERLAGRLPPDVDLAPLYGALDPAAQDAAIRPAPTGRRKVVLATAIAETSLTIEGVRIVVDGGLSRRPVYEPATGLTRLETVRESRAAADQRRGRAGRIEPGVCIRLWDEGQTAAMAPHDRPEMLESDLAGLVLDLAAWGVADPSGLAFLDPPPAPAWAEATDLVRRLGAVDEAGRLTEEGARLRALPLHPRLGHMVLRAAARGEAMLAAEIAVVVSEHGLGGRDADLRERVRRLRGERGRRAEEARRLATRWAALAGAAGKSEDGDVDHAGALLAFAFPERVAQARGATGGFRLANGRGGRIDAADALAREPFLAVAELQGAAENARILLAAPISREEIEADFAEATTSATEVTFDRPARAVRARRVRRLGRLVLAEEAVPVPADEGTKALAAGIATLGVGALPWTPGLTRLRGRLRFLAKARGAPWPDVSDEALASSLEDWLMPYAPGALRLDDITPAVLGLALEGLIPAGGKAELDRLAPATLETPAGRSVPIDYDREPPAASVRVQDLFGLDCHPAVAGGSVPVLLELLSPADRPIQLTADLPRFWRGTWADVRADLRGRYPKHSWPEDPVTAAPVRYSRPRS</sequence>
<dbReference type="Pfam" id="PF08482">
    <property type="entry name" value="HrpB_C"/>
    <property type="match status" value="1"/>
</dbReference>
<dbReference type="EMBL" id="FRXO01000010">
    <property type="protein sequence ID" value="SHO67072.1"/>
    <property type="molecule type" value="Genomic_DNA"/>
</dbReference>